<evidence type="ECO:0000313" key="3">
    <source>
        <dbReference type="Proteomes" id="UP000620156"/>
    </source>
</evidence>
<feature type="compositionally biased region" description="Basic and acidic residues" evidence="1">
    <location>
        <begin position="75"/>
        <end position="91"/>
    </location>
</feature>
<accession>A0A918EN43</accession>
<reference evidence="2" key="2">
    <citation type="submission" date="2020-09" db="EMBL/GenBank/DDBJ databases">
        <authorList>
            <person name="Sun Q."/>
            <person name="Ohkuma M."/>
        </authorList>
    </citation>
    <scope>NUCLEOTIDE SEQUENCE</scope>
    <source>
        <strain evidence="2">JCM 3131</strain>
    </source>
</reference>
<organism evidence="2 3">
    <name type="scientific">Streptomyces ruber</name>
    <dbReference type="NCBI Taxonomy" id="83378"/>
    <lineage>
        <taxon>Bacteria</taxon>
        <taxon>Bacillati</taxon>
        <taxon>Actinomycetota</taxon>
        <taxon>Actinomycetes</taxon>
        <taxon>Kitasatosporales</taxon>
        <taxon>Streptomycetaceae</taxon>
        <taxon>Streptomyces</taxon>
    </lineage>
</organism>
<keyword evidence="3" id="KW-1185">Reference proteome</keyword>
<dbReference type="Proteomes" id="UP000620156">
    <property type="component" value="Unassembled WGS sequence"/>
</dbReference>
<gene>
    <name evidence="2" type="ORF">GCM10010145_02140</name>
</gene>
<protein>
    <submittedName>
        <fullName evidence="2">Uncharacterized protein</fullName>
    </submittedName>
</protein>
<evidence type="ECO:0000313" key="2">
    <source>
        <dbReference type="EMBL" id="GGQ38399.1"/>
    </source>
</evidence>
<dbReference type="AlphaFoldDB" id="A0A918EN43"/>
<feature type="region of interest" description="Disordered" evidence="1">
    <location>
        <begin position="34"/>
        <end position="135"/>
    </location>
</feature>
<dbReference type="EMBL" id="BMQK01000001">
    <property type="protein sequence ID" value="GGQ38399.1"/>
    <property type="molecule type" value="Genomic_DNA"/>
</dbReference>
<comment type="caution">
    <text evidence="2">The sequence shown here is derived from an EMBL/GenBank/DDBJ whole genome shotgun (WGS) entry which is preliminary data.</text>
</comment>
<evidence type="ECO:0000256" key="1">
    <source>
        <dbReference type="SAM" id="MobiDB-lite"/>
    </source>
</evidence>
<dbReference type="RefSeq" id="WP_189214685.1">
    <property type="nucleotide sequence ID" value="NZ_BMQK01000001.1"/>
</dbReference>
<proteinExistence type="predicted"/>
<reference evidence="2" key="1">
    <citation type="journal article" date="2014" name="Int. J. Syst. Evol. Microbiol.">
        <title>Complete genome sequence of Corynebacterium casei LMG S-19264T (=DSM 44701T), isolated from a smear-ripened cheese.</title>
        <authorList>
            <consortium name="US DOE Joint Genome Institute (JGI-PGF)"/>
            <person name="Walter F."/>
            <person name="Albersmeier A."/>
            <person name="Kalinowski J."/>
            <person name="Ruckert C."/>
        </authorList>
    </citation>
    <scope>NUCLEOTIDE SEQUENCE</scope>
    <source>
        <strain evidence="2">JCM 3131</strain>
    </source>
</reference>
<sequence length="135" mass="13360">MRPAPHAVPTGGRRLAAAFTTLLAVLLTLVPTAGPHTVTAGPLPAAAATAPAAHPLGDTDRHADDAGATAQPRAVRHDHLGERPSPADHHATTASHGPAVPAAGARTPPPDALPAVSPGRTAHDRGRAPPAPPGT</sequence>
<name>A0A918EN43_9ACTN</name>
<feature type="compositionally biased region" description="Low complexity" evidence="1">
    <location>
        <begin position="34"/>
        <end position="56"/>
    </location>
</feature>